<dbReference type="PATRIC" id="fig|1121290.3.peg.1964"/>
<gene>
    <name evidence="3" type="primary">ttcA_2</name>
    <name evidence="3" type="ORF">CLOACE_19420</name>
</gene>
<dbReference type="InterPro" id="IPR011063">
    <property type="entry name" value="TilS/TtcA_N"/>
</dbReference>
<feature type="domain" description="tRNA(Ile)-lysidine/2-thiocytidine synthase N-terminal" evidence="2">
    <location>
        <begin position="23"/>
        <end position="196"/>
    </location>
</feature>
<dbReference type="OrthoDB" id="9801054at2"/>
<evidence type="ECO:0000313" key="4">
    <source>
        <dbReference type="Proteomes" id="UP000175744"/>
    </source>
</evidence>
<dbReference type="RefSeq" id="WP_070110909.1">
    <property type="nucleotide sequence ID" value="NZ_LZFO01000035.1"/>
</dbReference>
<evidence type="ECO:0000259" key="2">
    <source>
        <dbReference type="Pfam" id="PF01171"/>
    </source>
</evidence>
<sequence length="238" mass="27381">MQKILSKFRKAVNDFKLIENGDKIAVGLSGGKDSITLLHLFKKYQRFSPESFDLIAIILDTGMESDFTKLKEMCTEIEVPLYIIQTHIKEIVFDIRKEKNPCSLCAKLRRGSLNDNAKKLGCNKVALGHHKNDAIETLLMSMFYEGRINCFSPLTYLSRMDIHVIRPMVYIDELEIKNIAKKHNFPIINNPCPANGFTKREYIKNLTYSLENEIPGLKDNLLKALTNTKQLKIWNKND</sequence>
<dbReference type="InterPro" id="IPR035107">
    <property type="entry name" value="tRNA_thiolation_TtcA_Ctu1"/>
</dbReference>
<protein>
    <submittedName>
        <fullName evidence="3">tRNA 2-thiocytidine biosynthesis protein TtcA</fullName>
    </submittedName>
</protein>
<accession>A0A1E8EWY5</accession>
<dbReference type="Gene3D" id="3.40.50.620">
    <property type="entry name" value="HUPs"/>
    <property type="match status" value="1"/>
</dbReference>
<dbReference type="EMBL" id="LZFO01000035">
    <property type="protein sequence ID" value="OFI05026.1"/>
    <property type="molecule type" value="Genomic_DNA"/>
</dbReference>
<proteinExistence type="predicted"/>
<dbReference type="PANTHER" id="PTHR43686:SF1">
    <property type="entry name" value="AMINOTRAN_5 DOMAIN-CONTAINING PROTEIN"/>
    <property type="match status" value="1"/>
</dbReference>
<dbReference type="Pfam" id="PF01171">
    <property type="entry name" value="ATP_bind_3"/>
    <property type="match status" value="1"/>
</dbReference>
<dbReference type="STRING" id="1121290.CLAOCE_19420"/>
<reference evidence="3 4" key="1">
    <citation type="submission" date="2016-06" db="EMBL/GenBank/DDBJ databases">
        <title>Genome sequence of Clostridium acetireducens DSM 10703.</title>
        <authorList>
            <person name="Poehlein A."/>
            <person name="Fluechter S."/>
            <person name="Duerre P."/>
            <person name="Daniel R."/>
        </authorList>
    </citation>
    <scope>NUCLEOTIDE SEQUENCE [LARGE SCALE GENOMIC DNA]</scope>
    <source>
        <strain evidence="3 4">DSM 10703</strain>
    </source>
</reference>
<dbReference type="GO" id="GO:0008033">
    <property type="term" value="P:tRNA processing"/>
    <property type="evidence" value="ECO:0007669"/>
    <property type="project" value="InterPro"/>
</dbReference>
<organism evidence="3 4">
    <name type="scientific">Clostridium acetireducens DSM 10703</name>
    <dbReference type="NCBI Taxonomy" id="1121290"/>
    <lineage>
        <taxon>Bacteria</taxon>
        <taxon>Bacillati</taxon>
        <taxon>Bacillota</taxon>
        <taxon>Clostridia</taxon>
        <taxon>Eubacteriales</taxon>
        <taxon>Clostridiaceae</taxon>
        <taxon>Clostridium</taxon>
    </lineage>
</organism>
<dbReference type="AlphaFoldDB" id="A0A1E8EWY5"/>
<dbReference type="PANTHER" id="PTHR43686">
    <property type="entry name" value="SULFURTRANSFERASE-RELATED"/>
    <property type="match status" value="1"/>
</dbReference>
<keyword evidence="1" id="KW-0808">Transferase</keyword>
<dbReference type="Proteomes" id="UP000175744">
    <property type="component" value="Unassembled WGS sequence"/>
</dbReference>
<dbReference type="InterPro" id="IPR014729">
    <property type="entry name" value="Rossmann-like_a/b/a_fold"/>
</dbReference>
<comment type="caution">
    <text evidence="3">The sequence shown here is derived from an EMBL/GenBank/DDBJ whole genome shotgun (WGS) entry which is preliminary data.</text>
</comment>
<dbReference type="SUPFAM" id="SSF52402">
    <property type="entry name" value="Adenine nucleotide alpha hydrolases-like"/>
    <property type="match status" value="1"/>
</dbReference>
<evidence type="ECO:0000313" key="3">
    <source>
        <dbReference type="EMBL" id="OFI05026.1"/>
    </source>
</evidence>
<keyword evidence="4" id="KW-1185">Reference proteome</keyword>
<dbReference type="GO" id="GO:0016740">
    <property type="term" value="F:transferase activity"/>
    <property type="evidence" value="ECO:0007669"/>
    <property type="project" value="UniProtKB-KW"/>
</dbReference>
<evidence type="ECO:0000256" key="1">
    <source>
        <dbReference type="ARBA" id="ARBA00022679"/>
    </source>
</evidence>
<name>A0A1E8EWY5_9CLOT</name>
<dbReference type="PIRSF" id="PIRSF004976">
    <property type="entry name" value="ATPase_YdaO"/>
    <property type="match status" value="1"/>
</dbReference>
<dbReference type="CDD" id="cd24138">
    <property type="entry name" value="TtcA-like"/>
    <property type="match status" value="1"/>
</dbReference>